<name>A0A4Y2H096_ARAVE</name>
<dbReference type="AlphaFoldDB" id="A0A4Y2H096"/>
<dbReference type="EMBL" id="BGPR01001652">
    <property type="protein sequence ID" value="GBM58867.1"/>
    <property type="molecule type" value="Genomic_DNA"/>
</dbReference>
<proteinExistence type="predicted"/>
<evidence type="ECO:0000313" key="1">
    <source>
        <dbReference type="EMBL" id="GBM58867.1"/>
    </source>
</evidence>
<sequence>MPSKTSRPQLPLKKPALLSQKWSTHACPFVWTLAHIADLALRSRSFGLQNKLCLPNMAMKKRREACGYEKKVEAGTRLRGLNLEHELGGERHHPLKKEAGQDLNNGRSVFALCAGWPYPEECFEGSYRIIPAFFFYEREGIISGIVSNISVTECGPERP</sequence>
<comment type="caution">
    <text evidence="1">The sequence shown here is derived from an EMBL/GenBank/DDBJ whole genome shotgun (WGS) entry which is preliminary data.</text>
</comment>
<organism evidence="1 2">
    <name type="scientific">Araneus ventricosus</name>
    <name type="common">Orbweaver spider</name>
    <name type="synonym">Epeira ventricosa</name>
    <dbReference type="NCBI Taxonomy" id="182803"/>
    <lineage>
        <taxon>Eukaryota</taxon>
        <taxon>Metazoa</taxon>
        <taxon>Ecdysozoa</taxon>
        <taxon>Arthropoda</taxon>
        <taxon>Chelicerata</taxon>
        <taxon>Arachnida</taxon>
        <taxon>Araneae</taxon>
        <taxon>Araneomorphae</taxon>
        <taxon>Entelegynae</taxon>
        <taxon>Araneoidea</taxon>
        <taxon>Araneidae</taxon>
        <taxon>Araneus</taxon>
    </lineage>
</organism>
<keyword evidence="2" id="KW-1185">Reference proteome</keyword>
<reference evidence="1 2" key="1">
    <citation type="journal article" date="2019" name="Sci. Rep.">
        <title>Orb-weaving spider Araneus ventricosus genome elucidates the spidroin gene catalogue.</title>
        <authorList>
            <person name="Kono N."/>
            <person name="Nakamura H."/>
            <person name="Ohtoshi R."/>
            <person name="Moran D.A.P."/>
            <person name="Shinohara A."/>
            <person name="Yoshida Y."/>
            <person name="Fujiwara M."/>
            <person name="Mori M."/>
            <person name="Tomita M."/>
            <person name="Arakawa K."/>
        </authorList>
    </citation>
    <scope>NUCLEOTIDE SEQUENCE [LARGE SCALE GENOMIC DNA]</scope>
</reference>
<evidence type="ECO:0000313" key="2">
    <source>
        <dbReference type="Proteomes" id="UP000499080"/>
    </source>
</evidence>
<protein>
    <submittedName>
        <fullName evidence="1">Uncharacterized protein</fullName>
    </submittedName>
</protein>
<gene>
    <name evidence="1" type="ORF">AVEN_87159_1</name>
</gene>
<dbReference type="Proteomes" id="UP000499080">
    <property type="component" value="Unassembled WGS sequence"/>
</dbReference>
<accession>A0A4Y2H096</accession>